<dbReference type="GO" id="GO:0005096">
    <property type="term" value="F:GTPase activator activity"/>
    <property type="evidence" value="ECO:0007669"/>
    <property type="project" value="InterPro"/>
</dbReference>
<dbReference type="InterPro" id="IPR033162">
    <property type="entry name" value="TBCD"/>
</dbReference>
<sequence length="1027" mass="117475">MEADEIRIASVSDELLEKLDVDLSSYFDIVGESDSQVRDQNSKVLSICSTIELFSPSPQLLDSKLRHFIEILLYEFSTESFQNSPNRVRTSGLSTVLYTFTKVRGYKAVSLCLDSDIYQVERVITLIESSLDDLDGGSWKERYFLLLWLSILILSPFPLESISTSQDIAPRVWKICRHFLGASGKEADVAPLLTARMISRVDCSVYLSEFYEELERLADKMLASEQVGYLSTLNSLLKIARTDQIREYTDLHLRSVISLSKRKDLLTTTLKLCIKNLGKLGKLFALLEEMEQVEDALDTLLQHVGHKQTIIRSCVSRQIAKISIYLPLEFKTEVFSMLVSELEIPQENIEMESIALDLPVDQELLNVETYHGILLTIAEFARFQILQSEWLPFTASLLHKTLFVEQHQLSHTTGSSVRDSSCFIAWSISKKSHIIPTAASVQMFKDLVLTACYDQDLMIRRAAAAALQELVGRHGDEILSNLLPKSKHNEFKVKLIEMLDFTALGLVSRSFAISVSIVKTLDGLMLHDFWDFLSLKGIYANEHEFRRLSAATLPLLATTSDEDLCQNLLTSLVARVRSNPERGQYYTIAELSSSAQLAERDVQILFDVLITETFDFHKDPFYKGEEILYLLSVLMRARSCDLDARLYDLIFEIIRLPHEAIVEKFLMLASTLSSIPKRYQEKWIYYIRHNNVPAARAIGSSPVIAQRFDDILDMISDETLDTTMRANLLKSVSCFLKNDNVVKDDQLCRLTESLDDYTTTKQGDVGHVIRLTMLQVISDNLPLFKNNDSLCRIVELKTLRLACEVIDKVKYNALSVLLRLKSWDVKYASFDSSPIDSAFVDNEKYFMFLFGVFHQEYLHNDEESIMKFMQGYSFSAGAMHASDLTVNTSFRPFLHYMEKVFSDEERKLVLDCLLKILKPESKKEKFGRYAKLQTSCLQLWVRILDFNVSIPIEFNLRGLFIRSYNLHIKTSQFQRISIAIEIFAHLYLIDKEAFADCQKRLVWISGNHPLTKARLSAQKALLEIENS</sequence>
<dbReference type="PANTHER" id="PTHR12658:SF0">
    <property type="entry name" value="TUBULIN-SPECIFIC CHAPERONE D"/>
    <property type="match status" value="1"/>
</dbReference>
<dbReference type="GO" id="GO:0000226">
    <property type="term" value="P:microtubule cytoskeleton organization"/>
    <property type="evidence" value="ECO:0007669"/>
    <property type="project" value="TreeGrafter"/>
</dbReference>
<dbReference type="Pfam" id="PF23579">
    <property type="entry name" value="ARM_TBCD"/>
    <property type="match status" value="1"/>
</dbReference>
<dbReference type="SUPFAM" id="SSF48371">
    <property type="entry name" value="ARM repeat"/>
    <property type="match status" value="1"/>
</dbReference>
<dbReference type="GeneID" id="34521939"/>
<dbReference type="OrthoDB" id="10253476at2759"/>
<feature type="domain" description="Tubulin-folding cofactor D ARM repeats" evidence="1">
    <location>
        <begin position="289"/>
        <end position="475"/>
    </location>
</feature>
<dbReference type="PANTHER" id="PTHR12658">
    <property type="entry name" value="BETA-TUBULIN COFACTOR D"/>
    <property type="match status" value="1"/>
</dbReference>
<evidence type="ECO:0000313" key="2">
    <source>
        <dbReference type="EMBL" id="CDK28561.1"/>
    </source>
</evidence>
<dbReference type="GO" id="GO:0007021">
    <property type="term" value="P:tubulin complex assembly"/>
    <property type="evidence" value="ECO:0007669"/>
    <property type="project" value="InterPro"/>
</dbReference>
<evidence type="ECO:0000259" key="1">
    <source>
        <dbReference type="Pfam" id="PF25767"/>
    </source>
</evidence>
<evidence type="ECO:0000313" key="3">
    <source>
        <dbReference type="Proteomes" id="UP000019384"/>
    </source>
</evidence>
<gene>
    <name evidence="2" type="ORF">KUCA_T00004544001</name>
</gene>
<organism evidence="2 3">
    <name type="scientific">Kuraishia capsulata CBS 1993</name>
    <dbReference type="NCBI Taxonomy" id="1382522"/>
    <lineage>
        <taxon>Eukaryota</taxon>
        <taxon>Fungi</taxon>
        <taxon>Dikarya</taxon>
        <taxon>Ascomycota</taxon>
        <taxon>Saccharomycotina</taxon>
        <taxon>Pichiomycetes</taxon>
        <taxon>Pichiales</taxon>
        <taxon>Pichiaceae</taxon>
        <taxon>Kuraishia</taxon>
    </lineage>
</organism>
<dbReference type="InterPro" id="IPR058033">
    <property type="entry name" value="ARM_TBCD_2nd"/>
</dbReference>
<dbReference type="Proteomes" id="UP000019384">
    <property type="component" value="Unassembled WGS sequence"/>
</dbReference>
<reference evidence="2" key="1">
    <citation type="submission" date="2013-12" db="EMBL/GenBank/DDBJ databases">
        <authorList>
            <person name="Genoscope - CEA"/>
        </authorList>
    </citation>
    <scope>NUCLEOTIDE SEQUENCE</scope>
    <source>
        <strain evidence="2">CBS 1993</strain>
    </source>
</reference>
<proteinExistence type="predicted"/>
<keyword evidence="3" id="KW-1185">Reference proteome</keyword>
<dbReference type="Pfam" id="PF25767">
    <property type="entry name" value="ARM_TBCD_2nd"/>
    <property type="match status" value="1"/>
</dbReference>
<dbReference type="GO" id="GO:0007023">
    <property type="term" value="P:post-chaperonin tubulin folding pathway"/>
    <property type="evidence" value="ECO:0007669"/>
    <property type="project" value="InterPro"/>
</dbReference>
<dbReference type="STRING" id="1382522.W6MPK8"/>
<protein>
    <recommendedName>
        <fullName evidence="1">Tubulin-folding cofactor D ARM repeats domain-containing protein</fullName>
    </recommendedName>
</protein>
<dbReference type="EMBL" id="HG793129">
    <property type="protein sequence ID" value="CDK28561.1"/>
    <property type="molecule type" value="Genomic_DNA"/>
</dbReference>
<dbReference type="AlphaFoldDB" id="W6MPK8"/>
<dbReference type="RefSeq" id="XP_022460551.1">
    <property type="nucleotide sequence ID" value="XM_022601290.1"/>
</dbReference>
<accession>W6MPK8</accession>
<reference evidence="2" key="2">
    <citation type="submission" date="2014-02" db="EMBL/GenBank/DDBJ databases">
        <title>Complete DNA sequence of /Kuraishia capsulata/ illustrates novel genomic features among budding yeasts (/Saccharomycotina/).</title>
        <authorList>
            <person name="Morales L."/>
            <person name="Noel B."/>
            <person name="Porcel B."/>
            <person name="Marcet-Houben M."/>
            <person name="Hullo M-F."/>
            <person name="Sacerdot C."/>
            <person name="Tekaia F."/>
            <person name="Leh-Louis V."/>
            <person name="Despons L."/>
            <person name="Khanna V."/>
            <person name="Aury J-M."/>
            <person name="Barbe V."/>
            <person name="Couloux A."/>
            <person name="Labadie K."/>
            <person name="Pelletier E."/>
            <person name="Souciet J-L."/>
            <person name="Boekhout T."/>
            <person name="Gabaldon T."/>
            <person name="Wincker P."/>
            <person name="Dujon B."/>
        </authorList>
    </citation>
    <scope>NUCLEOTIDE SEQUENCE</scope>
    <source>
        <strain evidence="2">CBS 1993</strain>
    </source>
</reference>
<dbReference type="HOGENOM" id="CLU_011301_0_0_1"/>
<dbReference type="InterPro" id="IPR016024">
    <property type="entry name" value="ARM-type_fold"/>
</dbReference>
<dbReference type="GO" id="GO:0048487">
    <property type="term" value="F:beta-tubulin binding"/>
    <property type="evidence" value="ECO:0007669"/>
    <property type="project" value="InterPro"/>
</dbReference>
<name>W6MPK8_9ASCO</name>